<dbReference type="RefSeq" id="WP_309666575.1">
    <property type="nucleotide sequence ID" value="NZ_JAVIZA010000001.1"/>
</dbReference>
<dbReference type="Gene3D" id="3.40.50.1820">
    <property type="entry name" value="alpha/beta hydrolase"/>
    <property type="match status" value="1"/>
</dbReference>
<comment type="similarity">
    <text evidence="1">Belongs to the peptidase S33 family.</text>
</comment>
<dbReference type="PANTHER" id="PTHR21661">
    <property type="entry name" value="EPOXIDE HYDROLASE 1-RELATED"/>
    <property type="match status" value="1"/>
</dbReference>
<dbReference type="PIRSF" id="PIRSF001112">
    <property type="entry name" value="Epoxide_hydrolase"/>
    <property type="match status" value="1"/>
</dbReference>
<keyword evidence="6" id="KW-1185">Reference proteome</keyword>
<keyword evidence="2" id="KW-0058">Aromatic hydrocarbons catabolism</keyword>
<evidence type="ECO:0000259" key="4">
    <source>
        <dbReference type="Pfam" id="PF06441"/>
    </source>
</evidence>
<name>A0ABU1I1U9_9MICO</name>
<evidence type="ECO:0000256" key="1">
    <source>
        <dbReference type="ARBA" id="ARBA00010088"/>
    </source>
</evidence>
<dbReference type="SUPFAM" id="SSF53474">
    <property type="entry name" value="alpha/beta-Hydrolases"/>
    <property type="match status" value="1"/>
</dbReference>
<proteinExistence type="inferred from homology"/>
<protein>
    <submittedName>
        <fullName evidence="5">Pimeloyl-ACP methyl ester carboxylesterase</fullName>
    </submittedName>
</protein>
<organism evidence="5 6">
    <name type="scientific">Microbacterium paludicola</name>
    <dbReference type="NCBI Taxonomy" id="300019"/>
    <lineage>
        <taxon>Bacteria</taxon>
        <taxon>Bacillati</taxon>
        <taxon>Actinomycetota</taxon>
        <taxon>Actinomycetes</taxon>
        <taxon>Micrococcales</taxon>
        <taxon>Microbacteriaceae</taxon>
        <taxon>Microbacterium</taxon>
    </lineage>
</organism>
<sequence length="367" mass="40509">MTNEHHAPNRVSDEAIADLHARLSRRRRFAALLGGQPPAGVDLDWLDTLVARWTDGFDWRTQEDRILALPWELVDAPHPLRVIHQKAEPDAPVVLLLHGWPDSVLRFEKVLPLLRHVTVVAPALPGYPFSVDAPAEGMSANEMADVVAAGMHRLGYTRFVVSGGDIGCNVAEALMRNHPSMVAAAHLTDVSQRHLAGGIPDDLSPTERDYVDRWNRWQTTEAAYSLEHATKPATIAAALTDSPTGLLAWIGEKLWTWTDHGDDITSVFSHDEVLTWVSAYWFTSAIGSSFGPYALRTAPPNTKIPGGIPVVLSIFPDDLVNAPRDFAERLFDLEAFEEHPVGGHFPSWEQPEAYVRDLDRAIAAALD</sequence>
<dbReference type="PANTHER" id="PTHR21661:SF35">
    <property type="entry name" value="EPOXIDE HYDROLASE"/>
    <property type="match status" value="1"/>
</dbReference>
<gene>
    <name evidence="5" type="ORF">QE367_002063</name>
</gene>
<dbReference type="InterPro" id="IPR029058">
    <property type="entry name" value="AB_hydrolase_fold"/>
</dbReference>
<evidence type="ECO:0000313" key="5">
    <source>
        <dbReference type="EMBL" id="MDR6167859.1"/>
    </source>
</evidence>
<dbReference type="Proteomes" id="UP001260188">
    <property type="component" value="Unassembled WGS sequence"/>
</dbReference>
<dbReference type="Pfam" id="PF06441">
    <property type="entry name" value="EHN"/>
    <property type="match status" value="1"/>
</dbReference>
<dbReference type="InterPro" id="IPR010497">
    <property type="entry name" value="Epoxide_hydro_N"/>
</dbReference>
<keyword evidence="3" id="KW-0378">Hydrolase</keyword>
<accession>A0ABU1I1U9</accession>
<evidence type="ECO:0000256" key="2">
    <source>
        <dbReference type="ARBA" id="ARBA00022797"/>
    </source>
</evidence>
<dbReference type="InterPro" id="IPR016292">
    <property type="entry name" value="Epoxide_hydrolase"/>
</dbReference>
<reference evidence="5 6" key="1">
    <citation type="submission" date="2023-08" db="EMBL/GenBank/DDBJ databases">
        <title>Functional and genomic diversity of the sorghum phyllosphere microbiome.</title>
        <authorList>
            <person name="Shade A."/>
        </authorList>
    </citation>
    <scope>NUCLEOTIDE SEQUENCE [LARGE SCALE GENOMIC DNA]</scope>
    <source>
        <strain evidence="5 6">SORGH_AS_0919</strain>
    </source>
</reference>
<feature type="domain" description="Epoxide hydrolase N-terminal" evidence="4">
    <location>
        <begin position="10"/>
        <end position="107"/>
    </location>
</feature>
<evidence type="ECO:0000256" key="3">
    <source>
        <dbReference type="ARBA" id="ARBA00022801"/>
    </source>
</evidence>
<dbReference type="EMBL" id="JAVIZA010000001">
    <property type="protein sequence ID" value="MDR6167859.1"/>
    <property type="molecule type" value="Genomic_DNA"/>
</dbReference>
<evidence type="ECO:0000313" key="6">
    <source>
        <dbReference type="Proteomes" id="UP001260188"/>
    </source>
</evidence>
<comment type="caution">
    <text evidence="5">The sequence shown here is derived from an EMBL/GenBank/DDBJ whole genome shotgun (WGS) entry which is preliminary data.</text>
</comment>